<dbReference type="PANTHER" id="PTHR36437:SF2">
    <property type="entry name" value="GLYOXALASE_BLEOMYCIN RESISTANCE PROTEIN_DIOXYGENASE"/>
    <property type="match status" value="1"/>
</dbReference>
<dbReference type="SUPFAM" id="SSF54593">
    <property type="entry name" value="Glyoxalase/Bleomycin resistance protein/Dihydroxybiphenyl dioxygenase"/>
    <property type="match status" value="1"/>
</dbReference>
<dbReference type="RefSeq" id="WP_075083038.1">
    <property type="nucleotide sequence ID" value="NZ_CP042912.1"/>
</dbReference>
<dbReference type="Pfam" id="PF00903">
    <property type="entry name" value="Glyoxalase"/>
    <property type="match status" value="1"/>
</dbReference>
<dbReference type="Proteomes" id="UP000322214">
    <property type="component" value="Chromosome"/>
</dbReference>
<reference evidence="2 3" key="1">
    <citation type="submission" date="2019-08" db="EMBL/GenBank/DDBJ databases">
        <title>Deep-cultivation of Planctomycetes and their phenomic and genomic characterization uncovers novel biology.</title>
        <authorList>
            <person name="Wiegand S."/>
            <person name="Jogler M."/>
            <person name="Boedeker C."/>
            <person name="Pinto D."/>
            <person name="Vollmers J."/>
            <person name="Rivas-Marin E."/>
            <person name="Kohn T."/>
            <person name="Peeters S.H."/>
            <person name="Heuer A."/>
            <person name="Rast P."/>
            <person name="Oberbeckmann S."/>
            <person name="Bunk B."/>
            <person name="Jeske O."/>
            <person name="Meyerdierks A."/>
            <person name="Storesund J.E."/>
            <person name="Kallscheuer N."/>
            <person name="Luecker S."/>
            <person name="Lage O.M."/>
            <person name="Pohl T."/>
            <person name="Merkel B.J."/>
            <person name="Hornburger P."/>
            <person name="Mueller R.-W."/>
            <person name="Bruemmer F."/>
            <person name="Labrenz M."/>
            <person name="Spormann A.M."/>
            <person name="Op den Camp H."/>
            <person name="Overmann J."/>
            <person name="Amann R."/>
            <person name="Jetten M.S.M."/>
            <person name="Mascher T."/>
            <person name="Medema M.H."/>
            <person name="Devos D.P."/>
            <person name="Kaster A.-K."/>
            <person name="Ovreas L."/>
            <person name="Rohde M."/>
            <person name="Galperin M.Y."/>
            <person name="Jogler C."/>
        </authorList>
    </citation>
    <scope>NUCLEOTIDE SEQUENCE [LARGE SCALE GENOMIC DNA]</scope>
    <source>
        <strain evidence="2 3">FC18</strain>
    </source>
</reference>
<evidence type="ECO:0000259" key="1">
    <source>
        <dbReference type="PROSITE" id="PS51819"/>
    </source>
</evidence>
<dbReference type="STRING" id="980251.GCA_001642875_00246"/>
<dbReference type="OrthoDB" id="9794917at2"/>
<dbReference type="EMBL" id="CP042912">
    <property type="protein sequence ID" value="QEG23835.1"/>
    <property type="molecule type" value="Genomic_DNA"/>
</dbReference>
<dbReference type="InterPro" id="IPR029068">
    <property type="entry name" value="Glyas_Bleomycin-R_OHBP_Dase"/>
</dbReference>
<protein>
    <submittedName>
        <fullName evidence="2">Glyoxalase-like domain protein</fullName>
    </submittedName>
</protein>
<proteinExistence type="predicted"/>
<accession>A0A5B9PF67</accession>
<dbReference type="AlphaFoldDB" id="A0A5B9PF67"/>
<organism evidence="2 3">
    <name type="scientific">Mariniblastus fucicola</name>
    <dbReference type="NCBI Taxonomy" id="980251"/>
    <lineage>
        <taxon>Bacteria</taxon>
        <taxon>Pseudomonadati</taxon>
        <taxon>Planctomycetota</taxon>
        <taxon>Planctomycetia</taxon>
        <taxon>Pirellulales</taxon>
        <taxon>Pirellulaceae</taxon>
        <taxon>Mariniblastus</taxon>
    </lineage>
</organism>
<keyword evidence="3" id="KW-1185">Reference proteome</keyword>
<name>A0A5B9PF67_9BACT</name>
<evidence type="ECO:0000313" key="3">
    <source>
        <dbReference type="Proteomes" id="UP000322214"/>
    </source>
</evidence>
<dbReference type="KEGG" id="mff:MFFC18_37390"/>
<gene>
    <name evidence="2" type="ORF">MFFC18_37390</name>
</gene>
<dbReference type="PROSITE" id="PS51819">
    <property type="entry name" value="VOC"/>
    <property type="match status" value="1"/>
</dbReference>
<dbReference type="CDD" id="cd07263">
    <property type="entry name" value="VOC_like"/>
    <property type="match status" value="1"/>
</dbReference>
<dbReference type="PANTHER" id="PTHR36437">
    <property type="entry name" value="GLYOXALASE/BLEOMYCIN RESISTANCE PROTEIN/DIOXYGENASE"/>
    <property type="match status" value="1"/>
</dbReference>
<evidence type="ECO:0000313" key="2">
    <source>
        <dbReference type="EMBL" id="QEG23835.1"/>
    </source>
</evidence>
<dbReference type="InterPro" id="IPR004360">
    <property type="entry name" value="Glyas_Fos-R_dOase_dom"/>
</dbReference>
<sequence length="131" mass="14652">MKIYITSVMVDDQDKAFQFYTNVLGFQTKHDIPMGKYRWLTLTSSDDENGVQLALEPAAHPAVAPFRDAMLKDGIPWTSFSVDNLDEEHARLEKLGVQFTQPPTTQGGYTTAVFDDTCGNLIQIIQLLPEA</sequence>
<dbReference type="InterPro" id="IPR037523">
    <property type="entry name" value="VOC_core"/>
</dbReference>
<dbReference type="Gene3D" id="3.10.180.10">
    <property type="entry name" value="2,3-Dihydroxybiphenyl 1,2-Dioxygenase, domain 1"/>
    <property type="match status" value="1"/>
</dbReference>
<feature type="domain" description="VOC" evidence="1">
    <location>
        <begin position="1"/>
        <end position="127"/>
    </location>
</feature>